<organism evidence="2 3">
    <name type="scientific">Oryza meyeriana var. granulata</name>
    <dbReference type="NCBI Taxonomy" id="110450"/>
    <lineage>
        <taxon>Eukaryota</taxon>
        <taxon>Viridiplantae</taxon>
        <taxon>Streptophyta</taxon>
        <taxon>Embryophyta</taxon>
        <taxon>Tracheophyta</taxon>
        <taxon>Spermatophyta</taxon>
        <taxon>Magnoliopsida</taxon>
        <taxon>Liliopsida</taxon>
        <taxon>Poales</taxon>
        <taxon>Poaceae</taxon>
        <taxon>BOP clade</taxon>
        <taxon>Oryzoideae</taxon>
        <taxon>Oryzeae</taxon>
        <taxon>Oryzinae</taxon>
        <taxon>Oryza</taxon>
        <taxon>Oryza meyeriana</taxon>
    </lineage>
</organism>
<dbReference type="OrthoDB" id="621239at2759"/>
<feature type="region of interest" description="Disordered" evidence="1">
    <location>
        <begin position="1"/>
        <end position="40"/>
    </location>
</feature>
<name>A0A6G1D4Y5_9ORYZ</name>
<feature type="compositionally biased region" description="Basic and acidic residues" evidence="1">
    <location>
        <begin position="19"/>
        <end position="40"/>
    </location>
</feature>
<reference evidence="2 3" key="1">
    <citation type="submission" date="2019-11" db="EMBL/GenBank/DDBJ databases">
        <title>Whole genome sequence of Oryza granulata.</title>
        <authorList>
            <person name="Li W."/>
        </authorList>
    </citation>
    <scope>NUCLEOTIDE SEQUENCE [LARGE SCALE GENOMIC DNA]</scope>
    <source>
        <strain evidence="3">cv. Menghai</strain>
        <tissue evidence="2">Leaf</tissue>
    </source>
</reference>
<protein>
    <submittedName>
        <fullName evidence="2">Uncharacterized protein</fullName>
    </submittedName>
</protein>
<accession>A0A6G1D4Y5</accession>
<evidence type="ECO:0000256" key="1">
    <source>
        <dbReference type="SAM" id="MobiDB-lite"/>
    </source>
</evidence>
<feature type="region of interest" description="Disordered" evidence="1">
    <location>
        <begin position="54"/>
        <end position="75"/>
    </location>
</feature>
<evidence type="ECO:0000313" key="2">
    <source>
        <dbReference type="EMBL" id="KAF0907808.1"/>
    </source>
</evidence>
<proteinExistence type="predicted"/>
<comment type="caution">
    <text evidence="2">The sequence shown here is derived from an EMBL/GenBank/DDBJ whole genome shotgun (WGS) entry which is preliminary data.</text>
</comment>
<gene>
    <name evidence="2" type="ORF">E2562_020877</name>
</gene>
<dbReference type="EMBL" id="SPHZ02000007">
    <property type="protein sequence ID" value="KAF0907808.1"/>
    <property type="molecule type" value="Genomic_DNA"/>
</dbReference>
<dbReference type="Proteomes" id="UP000479710">
    <property type="component" value="Unassembled WGS sequence"/>
</dbReference>
<keyword evidence="3" id="KW-1185">Reference proteome</keyword>
<dbReference type="AlphaFoldDB" id="A0A6G1D4Y5"/>
<sequence>MKSTKVDYMSSGASGMAPKLKENNASKGKEKTGTDNDFTKKTDVPVIDTIVEVKSSTGADANKQDGLPTPDTPLESMDNKHAIADAIQQADALMTDDALADFKESNGAAANALEQQAAAQATDVTYPMEDHKEGNGVSYAEAALASIYGEPSEWDLCITFAVKLLMDETPLPEDATEVEEFFRKKDEQC</sequence>
<evidence type="ECO:0000313" key="3">
    <source>
        <dbReference type="Proteomes" id="UP000479710"/>
    </source>
</evidence>